<dbReference type="GO" id="GO:0016020">
    <property type="term" value="C:membrane"/>
    <property type="evidence" value="ECO:0007669"/>
    <property type="project" value="UniProtKB-SubCell"/>
</dbReference>
<evidence type="ECO:0000259" key="5">
    <source>
        <dbReference type="Pfam" id="PF04101"/>
    </source>
</evidence>
<dbReference type="Pfam" id="PF04101">
    <property type="entry name" value="Glyco_tran_28_C"/>
    <property type="match status" value="1"/>
</dbReference>
<evidence type="ECO:0000256" key="2">
    <source>
        <dbReference type="ARBA" id="ARBA00006962"/>
    </source>
</evidence>
<evidence type="ECO:0000313" key="8">
    <source>
        <dbReference type="Proteomes" id="UP000093352"/>
    </source>
</evidence>
<dbReference type="GO" id="GO:0009247">
    <property type="term" value="P:glycolipid biosynthetic process"/>
    <property type="evidence" value="ECO:0007669"/>
    <property type="project" value="InterPro"/>
</dbReference>
<dbReference type="PANTHER" id="PTHR43025:SF3">
    <property type="entry name" value="MONOGALACTOSYLDIACYLGLYCEROL SYNTHASE 1, CHLOROPLASTIC"/>
    <property type="match status" value="1"/>
</dbReference>
<evidence type="ECO:0000256" key="4">
    <source>
        <dbReference type="ARBA" id="ARBA00022679"/>
    </source>
</evidence>
<feature type="domain" description="Diacylglycerol glucosyltransferase N-terminal" evidence="6">
    <location>
        <begin position="16"/>
        <end position="183"/>
    </location>
</feature>
<keyword evidence="8" id="KW-1185">Reference proteome</keyword>
<evidence type="ECO:0000313" key="7">
    <source>
        <dbReference type="EMBL" id="RDY22280.1"/>
    </source>
</evidence>
<dbReference type="AlphaFoldDB" id="A0A371IPB3"/>
<dbReference type="Proteomes" id="UP000093352">
    <property type="component" value="Unassembled WGS sequence"/>
</dbReference>
<dbReference type="InterPro" id="IPR007235">
    <property type="entry name" value="Glyco_trans_28_C"/>
</dbReference>
<dbReference type="PANTHER" id="PTHR43025">
    <property type="entry name" value="MONOGALACTOSYLDIACYLGLYCEROL SYNTHASE"/>
    <property type="match status" value="1"/>
</dbReference>
<dbReference type="Gene3D" id="3.40.50.2000">
    <property type="entry name" value="Glycogen Phosphorylase B"/>
    <property type="match status" value="1"/>
</dbReference>
<dbReference type="InterPro" id="IPR009695">
    <property type="entry name" value="Diacylglyc_glucosyltr_N"/>
</dbReference>
<keyword evidence="4" id="KW-0808">Transferase</keyword>
<organism evidence="7 8">
    <name type="scientific">Criibacterium bergeronii</name>
    <dbReference type="NCBI Taxonomy" id="1871336"/>
    <lineage>
        <taxon>Bacteria</taxon>
        <taxon>Bacillati</taxon>
        <taxon>Bacillota</taxon>
        <taxon>Clostridia</taxon>
        <taxon>Peptostreptococcales</taxon>
        <taxon>Filifactoraceae</taxon>
        <taxon>Criibacterium</taxon>
    </lineage>
</organism>
<dbReference type="EMBL" id="MBEW02000001">
    <property type="protein sequence ID" value="RDY22280.1"/>
    <property type="molecule type" value="Genomic_DNA"/>
</dbReference>
<dbReference type="Pfam" id="PF06925">
    <property type="entry name" value="MGDG_synth"/>
    <property type="match status" value="1"/>
</dbReference>
<keyword evidence="3" id="KW-0328">Glycosyltransferase</keyword>
<feature type="domain" description="Glycosyl transferase family 28 C-terminal" evidence="5">
    <location>
        <begin position="207"/>
        <end position="313"/>
    </location>
</feature>
<dbReference type="SUPFAM" id="SSF53756">
    <property type="entry name" value="UDP-Glycosyltransferase/glycogen phosphorylase"/>
    <property type="match status" value="1"/>
</dbReference>
<proteinExistence type="inferred from homology"/>
<accession>A0A371IPB3</accession>
<comment type="caution">
    <text evidence="7">The sequence shown here is derived from an EMBL/GenBank/DDBJ whole genome shotgun (WGS) entry which is preliminary data.</text>
</comment>
<gene>
    <name evidence="7" type="ORF">BBG48_000765</name>
</gene>
<reference evidence="7 8" key="1">
    <citation type="journal article" date="2016" name="Genome Announc.">
        <title>Draft Genome Sequence of Criibacterium bergeronii gen. nov., sp. nov., Strain CCRI-22567T, Isolated from a Vaginal Sample from a Woman with Bacterial Vaginosis.</title>
        <authorList>
            <person name="Maheux A.F."/>
            <person name="Berube E."/>
            <person name="Boudreau D.K."/>
            <person name="Raymond F."/>
            <person name="Corbeil J."/>
            <person name="Roy P.H."/>
            <person name="Boissinot M."/>
            <person name="Omar R.F."/>
        </authorList>
    </citation>
    <scope>NUCLEOTIDE SEQUENCE [LARGE SCALE GENOMIC DNA]</scope>
    <source>
        <strain evidence="7 8">CCRI-22567</strain>
    </source>
</reference>
<evidence type="ECO:0000259" key="6">
    <source>
        <dbReference type="Pfam" id="PF06925"/>
    </source>
</evidence>
<comment type="subcellular location">
    <subcellularLocation>
        <location evidence="1">Membrane</location>
    </subcellularLocation>
</comment>
<name>A0A371IPB3_9FIRM</name>
<comment type="similarity">
    <text evidence="2">Belongs to the glycosyltransferase 28 family.</text>
</comment>
<dbReference type="STRING" id="1871336.BBG48_01055"/>
<dbReference type="RefSeq" id="WP_068911664.1">
    <property type="nucleotide sequence ID" value="NZ_MBEW02000001.1"/>
</dbReference>
<evidence type="ECO:0000256" key="1">
    <source>
        <dbReference type="ARBA" id="ARBA00004370"/>
    </source>
</evidence>
<dbReference type="GO" id="GO:0016758">
    <property type="term" value="F:hexosyltransferase activity"/>
    <property type="evidence" value="ECO:0007669"/>
    <property type="project" value="InterPro"/>
</dbReference>
<protein>
    <submittedName>
        <fullName evidence="7">1,2-diacylglycerol 3-glucosyltransferase</fullName>
    </submittedName>
</protein>
<evidence type="ECO:0000256" key="3">
    <source>
        <dbReference type="ARBA" id="ARBA00022676"/>
    </source>
</evidence>
<sequence>MSKKILILTASTGGGHNSAARAIASELEAQGAKPIILDALKDLGYIGKFFDVIISQGYETSAKYTPKIYGRAYDVADLKLVRKSFDLNLIVTYMEKNILKILEHEQLDEVITTHPFAAIAVSNIKKKYLSQLSITCIITDYTPHKSYLSKYINRYIVAHEDTSMLMQNEGIDKNKIYPYGIPIQVKNEPSVEKSVLKSAYNLNDDFTVLIMGGSFGAGKITKTLKQIENLDVSINIIVICGRNESLKEALDEKLNNNPPLNKTLVIGFTDRMNDFYKIADVAITKPGGLTLTECLYYEVPMIVPYYIPGQEEGNKDFILNNQLGEAPSKYYPLPVLVKSLMYDEHKMEIIKKSLRKNKKTDSAKHIAQLVLSN</sequence>
<dbReference type="InterPro" id="IPR050519">
    <property type="entry name" value="Glycosyltransf_28_UgtP"/>
</dbReference>